<dbReference type="CDD" id="cd00090">
    <property type="entry name" value="HTH_ARSR"/>
    <property type="match status" value="1"/>
</dbReference>
<dbReference type="PANTHER" id="PTHR43132">
    <property type="entry name" value="ARSENICAL RESISTANCE OPERON REPRESSOR ARSR-RELATED"/>
    <property type="match status" value="1"/>
</dbReference>
<dbReference type="Pfam" id="PF01022">
    <property type="entry name" value="HTH_5"/>
    <property type="match status" value="1"/>
</dbReference>
<dbReference type="Gene3D" id="1.10.10.10">
    <property type="entry name" value="Winged helix-like DNA-binding domain superfamily/Winged helix DNA-binding domain"/>
    <property type="match status" value="1"/>
</dbReference>
<protein>
    <submittedName>
        <fullName evidence="5">Transcriptional regulator</fullName>
    </submittedName>
</protein>
<dbReference type="GO" id="GO:0003677">
    <property type="term" value="F:DNA binding"/>
    <property type="evidence" value="ECO:0007669"/>
    <property type="project" value="UniProtKB-KW"/>
</dbReference>
<dbReference type="EMBL" id="DPPF01000232">
    <property type="protein sequence ID" value="HCW94181.1"/>
    <property type="molecule type" value="Genomic_DNA"/>
</dbReference>
<keyword evidence="1" id="KW-0805">Transcription regulation</keyword>
<dbReference type="InterPro" id="IPR001845">
    <property type="entry name" value="HTH_ArsR_DNA-bd_dom"/>
</dbReference>
<evidence type="ECO:0000256" key="3">
    <source>
        <dbReference type="ARBA" id="ARBA00023163"/>
    </source>
</evidence>
<dbReference type="AlphaFoldDB" id="A0A3D5QEB8"/>
<dbReference type="SMART" id="SM00418">
    <property type="entry name" value="HTH_ARSR"/>
    <property type="match status" value="1"/>
</dbReference>
<evidence type="ECO:0000313" key="5">
    <source>
        <dbReference type="EMBL" id="HCW94181.1"/>
    </source>
</evidence>
<evidence type="ECO:0000256" key="1">
    <source>
        <dbReference type="ARBA" id="ARBA00023015"/>
    </source>
</evidence>
<dbReference type="InterPro" id="IPR036390">
    <property type="entry name" value="WH_DNA-bd_sf"/>
</dbReference>
<dbReference type="NCBIfam" id="NF033788">
    <property type="entry name" value="HTH_metalloreg"/>
    <property type="match status" value="1"/>
</dbReference>
<organism evidence="5 6">
    <name type="scientific">Flexistipes sinusarabici</name>
    <dbReference type="NCBI Taxonomy" id="2352"/>
    <lineage>
        <taxon>Bacteria</taxon>
        <taxon>Pseudomonadati</taxon>
        <taxon>Deferribacterota</taxon>
        <taxon>Deferribacteres</taxon>
        <taxon>Deferribacterales</taxon>
        <taxon>Flexistipitaceae</taxon>
        <taxon>Flexistipes</taxon>
    </lineage>
</organism>
<dbReference type="InterPro" id="IPR051011">
    <property type="entry name" value="Metal_resp_trans_reg"/>
</dbReference>
<dbReference type="PRINTS" id="PR00778">
    <property type="entry name" value="HTHARSR"/>
</dbReference>
<dbReference type="InterPro" id="IPR011991">
    <property type="entry name" value="ArsR-like_HTH"/>
</dbReference>
<dbReference type="SUPFAM" id="SSF46785">
    <property type="entry name" value="Winged helix' DNA-binding domain"/>
    <property type="match status" value="1"/>
</dbReference>
<evidence type="ECO:0000313" key="6">
    <source>
        <dbReference type="Proteomes" id="UP000262325"/>
    </source>
</evidence>
<evidence type="ECO:0000256" key="2">
    <source>
        <dbReference type="ARBA" id="ARBA00023125"/>
    </source>
</evidence>
<proteinExistence type="predicted"/>
<dbReference type="Proteomes" id="UP000262325">
    <property type="component" value="Unassembled WGS sequence"/>
</dbReference>
<dbReference type="InterPro" id="IPR036388">
    <property type="entry name" value="WH-like_DNA-bd_sf"/>
</dbReference>
<feature type="domain" description="HTH arsR-type" evidence="4">
    <location>
        <begin position="1"/>
        <end position="95"/>
    </location>
</feature>
<keyword evidence="2" id="KW-0238">DNA-binding</keyword>
<keyword evidence="3" id="KW-0804">Transcription</keyword>
<evidence type="ECO:0000259" key="4">
    <source>
        <dbReference type="PROSITE" id="PS50987"/>
    </source>
</evidence>
<dbReference type="PANTHER" id="PTHR43132:SF2">
    <property type="entry name" value="ARSENICAL RESISTANCE OPERON REPRESSOR ARSR-RELATED"/>
    <property type="match status" value="1"/>
</dbReference>
<dbReference type="GO" id="GO:0003700">
    <property type="term" value="F:DNA-binding transcription factor activity"/>
    <property type="evidence" value="ECO:0007669"/>
    <property type="project" value="InterPro"/>
</dbReference>
<dbReference type="RefSeq" id="WP_273264759.1">
    <property type="nucleotide sequence ID" value="NZ_JAAZVV010000005.1"/>
</dbReference>
<reference evidence="5 6" key="1">
    <citation type="journal article" date="2018" name="Nat. Biotechnol.">
        <title>A standardized bacterial taxonomy based on genome phylogeny substantially revises the tree of life.</title>
        <authorList>
            <person name="Parks D.H."/>
            <person name="Chuvochina M."/>
            <person name="Waite D.W."/>
            <person name="Rinke C."/>
            <person name="Skarshewski A."/>
            <person name="Chaumeil P.A."/>
            <person name="Hugenholtz P."/>
        </authorList>
    </citation>
    <scope>NUCLEOTIDE SEQUENCE [LARGE SCALE GENOMIC DNA]</scope>
    <source>
        <strain evidence="5">UBA8672</strain>
    </source>
</reference>
<sequence length="98" mass="11007">MDKMWLEDYSEKLKAIGHPVRLKIILGLMENECNVTKICNGLQVPQATTSQHLSILKNKGIIEGRREGTTVCYKVVDEAVAEMLKKLTEVCNVEVDCT</sequence>
<accession>A0A3D5QEB8</accession>
<name>A0A3D5QEB8_FLESI</name>
<dbReference type="PROSITE" id="PS50987">
    <property type="entry name" value="HTH_ARSR_2"/>
    <property type="match status" value="1"/>
</dbReference>
<comment type="caution">
    <text evidence="5">The sequence shown here is derived from an EMBL/GenBank/DDBJ whole genome shotgun (WGS) entry which is preliminary data.</text>
</comment>
<gene>
    <name evidence="5" type="ORF">DHM44_10935</name>
</gene>